<evidence type="ECO:0000313" key="2">
    <source>
        <dbReference type="Proteomes" id="UP000295124"/>
    </source>
</evidence>
<dbReference type="PANTHER" id="PTHR43550:SF3">
    <property type="entry name" value="3-KETODIHYDROSPHINGOSINE REDUCTASE"/>
    <property type="match status" value="1"/>
</dbReference>
<keyword evidence="2" id="KW-1185">Reference proteome</keyword>
<dbReference type="GO" id="GO:0030148">
    <property type="term" value="P:sphingolipid biosynthetic process"/>
    <property type="evidence" value="ECO:0007669"/>
    <property type="project" value="TreeGrafter"/>
</dbReference>
<organism evidence="1 2">
    <name type="scientific">Kribbella antibiotica</name>
    <dbReference type="NCBI Taxonomy" id="190195"/>
    <lineage>
        <taxon>Bacteria</taxon>
        <taxon>Bacillati</taxon>
        <taxon>Actinomycetota</taxon>
        <taxon>Actinomycetes</taxon>
        <taxon>Propionibacteriales</taxon>
        <taxon>Kribbellaceae</taxon>
        <taxon>Kribbella</taxon>
    </lineage>
</organism>
<dbReference type="GO" id="GO:0006666">
    <property type="term" value="P:3-keto-sphinganine metabolic process"/>
    <property type="evidence" value="ECO:0007669"/>
    <property type="project" value="TreeGrafter"/>
</dbReference>
<dbReference type="Pfam" id="PF00106">
    <property type="entry name" value="adh_short"/>
    <property type="match status" value="1"/>
</dbReference>
<sequence length="139" mass="15011">MVAISSGAGRLGLYGTTAYAPARFAVRGLMEHLRTELVPAGVHVACVFPPDVDTRQMAEENRYEPAESFAISGSTKPITAERLAAAIVRAIDHRSYAVYANHSIAALATLGPLTAPLVRRIIDRQVRNARRSRDSRGPS</sequence>
<reference evidence="1 2" key="1">
    <citation type="submission" date="2019-03" db="EMBL/GenBank/DDBJ databases">
        <title>Draft genome sequences of novel Actinobacteria.</title>
        <authorList>
            <person name="Sahin N."/>
            <person name="Ay H."/>
            <person name="Saygin H."/>
        </authorList>
    </citation>
    <scope>NUCLEOTIDE SEQUENCE [LARGE SCALE GENOMIC DNA]</scope>
    <source>
        <strain evidence="1 2">JCM 13523</strain>
    </source>
</reference>
<accession>A0A4R4ZWY5</accession>
<dbReference type="OrthoDB" id="9792003at2"/>
<dbReference type="InterPro" id="IPR002347">
    <property type="entry name" value="SDR_fam"/>
</dbReference>
<comment type="caution">
    <text evidence="1">The sequence shown here is derived from an EMBL/GenBank/DDBJ whole genome shotgun (WGS) entry which is preliminary data.</text>
</comment>
<evidence type="ECO:0000313" key="1">
    <source>
        <dbReference type="EMBL" id="TDD61692.1"/>
    </source>
</evidence>
<dbReference type="Proteomes" id="UP000295124">
    <property type="component" value="Unassembled WGS sequence"/>
</dbReference>
<dbReference type="GO" id="GO:0016020">
    <property type="term" value="C:membrane"/>
    <property type="evidence" value="ECO:0007669"/>
    <property type="project" value="GOC"/>
</dbReference>
<name>A0A4R4ZWY5_9ACTN</name>
<gene>
    <name evidence="1" type="ORF">E1263_06585</name>
</gene>
<protein>
    <submittedName>
        <fullName evidence="1">SDR family NAD(P)-dependent oxidoreductase</fullName>
    </submittedName>
</protein>
<dbReference type="AlphaFoldDB" id="A0A4R4ZWY5"/>
<dbReference type="Gene3D" id="3.40.50.720">
    <property type="entry name" value="NAD(P)-binding Rossmann-like Domain"/>
    <property type="match status" value="1"/>
</dbReference>
<dbReference type="InterPro" id="IPR036291">
    <property type="entry name" value="NAD(P)-bd_dom_sf"/>
</dbReference>
<proteinExistence type="predicted"/>
<dbReference type="SUPFAM" id="SSF51735">
    <property type="entry name" value="NAD(P)-binding Rossmann-fold domains"/>
    <property type="match status" value="1"/>
</dbReference>
<dbReference type="PANTHER" id="PTHR43550">
    <property type="entry name" value="3-KETODIHYDROSPHINGOSINE REDUCTASE"/>
    <property type="match status" value="1"/>
</dbReference>
<dbReference type="GO" id="GO:0047560">
    <property type="term" value="F:3-dehydrosphinganine reductase activity"/>
    <property type="evidence" value="ECO:0007669"/>
    <property type="project" value="TreeGrafter"/>
</dbReference>
<dbReference type="EMBL" id="SMKX01000012">
    <property type="protein sequence ID" value="TDD61692.1"/>
    <property type="molecule type" value="Genomic_DNA"/>
</dbReference>